<dbReference type="AlphaFoldDB" id="A0A917NET3"/>
<keyword evidence="5 7" id="KW-1133">Transmembrane helix</keyword>
<name>A0A917NET3_9BACL</name>
<dbReference type="RefSeq" id="WP_188880639.1">
    <property type="nucleotide sequence ID" value="NZ_BMOY01000002.1"/>
</dbReference>
<gene>
    <name evidence="9" type="primary">gspF</name>
    <name evidence="9" type="ORF">GCM10010885_02250</name>
</gene>
<evidence type="ECO:0000256" key="6">
    <source>
        <dbReference type="ARBA" id="ARBA00023136"/>
    </source>
</evidence>
<evidence type="ECO:0000313" key="9">
    <source>
        <dbReference type="EMBL" id="GGI96124.1"/>
    </source>
</evidence>
<dbReference type="Pfam" id="PF00482">
    <property type="entry name" value="T2SSF"/>
    <property type="match status" value="2"/>
</dbReference>
<reference evidence="9" key="1">
    <citation type="journal article" date="2014" name="Int. J. Syst. Evol. Microbiol.">
        <title>Complete genome sequence of Corynebacterium casei LMG S-19264T (=DSM 44701T), isolated from a smear-ripened cheese.</title>
        <authorList>
            <consortium name="US DOE Joint Genome Institute (JGI-PGF)"/>
            <person name="Walter F."/>
            <person name="Albersmeier A."/>
            <person name="Kalinowski J."/>
            <person name="Ruckert C."/>
        </authorList>
    </citation>
    <scope>NUCLEOTIDE SEQUENCE</scope>
    <source>
        <strain evidence="9">JCM 18487</strain>
    </source>
</reference>
<dbReference type="Proteomes" id="UP000637695">
    <property type="component" value="Unassembled WGS sequence"/>
</dbReference>
<keyword evidence="4 7" id="KW-0812">Transmembrane</keyword>
<sequence length="343" mass="37662">MNNVRNAWWLDAMDHLGALLAAGIPLSDALHHAARMAPKPLVRWLQEGEAAVTAGQPLSQAWQPVCPQMLWLLLRASEHTGDVAGACARWCEDVRARQDWQRQVWQSASYPSALILLAFGLLAFVRGAVLPAFMALYAQMGGIEPRFLAMLAQAMVIIPAALGLAVAGYALCLAALWRARDRIPGAARWAKRLTPGFRLWRLARTHRFCLLLSRLLMAGIPAVEALAAMAEAAPRTWLAAVANAIRLRILAGQSLPQAFAADWDPVFGLLLQQAEHTGELAEAVRRMEWYSRDRLRTGLDRAARTAEPVLLVLLGAMIGIIMFAVFVPTYHLISTVSTGARTW</sequence>
<dbReference type="Gene3D" id="1.20.81.30">
    <property type="entry name" value="Type II secretion system (T2SS), domain F"/>
    <property type="match status" value="2"/>
</dbReference>
<evidence type="ECO:0000256" key="4">
    <source>
        <dbReference type="ARBA" id="ARBA00022692"/>
    </source>
</evidence>
<feature type="transmembrane region" description="Helical" evidence="7">
    <location>
        <begin position="309"/>
        <end position="333"/>
    </location>
</feature>
<dbReference type="PANTHER" id="PTHR30012:SF0">
    <property type="entry name" value="TYPE II SECRETION SYSTEM PROTEIN F-RELATED"/>
    <property type="match status" value="1"/>
</dbReference>
<protein>
    <submittedName>
        <fullName evidence="9">Type II secretion system protein GspF</fullName>
    </submittedName>
</protein>
<feature type="transmembrane region" description="Helical" evidence="7">
    <location>
        <begin position="150"/>
        <end position="177"/>
    </location>
</feature>
<evidence type="ECO:0000256" key="3">
    <source>
        <dbReference type="ARBA" id="ARBA00022475"/>
    </source>
</evidence>
<comment type="caution">
    <text evidence="9">The sequence shown here is derived from an EMBL/GenBank/DDBJ whole genome shotgun (WGS) entry which is preliminary data.</text>
</comment>
<dbReference type="InterPro" id="IPR042094">
    <property type="entry name" value="T2SS_GspF_sf"/>
</dbReference>
<dbReference type="GO" id="GO:0005886">
    <property type="term" value="C:plasma membrane"/>
    <property type="evidence" value="ECO:0007669"/>
    <property type="project" value="UniProtKB-SubCell"/>
</dbReference>
<feature type="domain" description="Type II secretion system protein GspF" evidence="8">
    <location>
        <begin position="208"/>
        <end position="328"/>
    </location>
</feature>
<evidence type="ECO:0000313" key="10">
    <source>
        <dbReference type="Proteomes" id="UP000637695"/>
    </source>
</evidence>
<evidence type="ECO:0000256" key="2">
    <source>
        <dbReference type="ARBA" id="ARBA00005745"/>
    </source>
</evidence>
<evidence type="ECO:0000259" key="8">
    <source>
        <dbReference type="Pfam" id="PF00482"/>
    </source>
</evidence>
<reference evidence="9" key="2">
    <citation type="submission" date="2020-09" db="EMBL/GenBank/DDBJ databases">
        <authorList>
            <person name="Sun Q."/>
            <person name="Ohkuma M."/>
        </authorList>
    </citation>
    <scope>NUCLEOTIDE SEQUENCE</scope>
    <source>
        <strain evidence="9">JCM 18487</strain>
    </source>
</reference>
<proteinExistence type="inferred from homology"/>
<dbReference type="PRINTS" id="PR00812">
    <property type="entry name" value="BCTERIALGSPF"/>
</dbReference>
<organism evidence="9 10">
    <name type="scientific">Alicyclobacillus cellulosilyticus</name>
    <dbReference type="NCBI Taxonomy" id="1003997"/>
    <lineage>
        <taxon>Bacteria</taxon>
        <taxon>Bacillati</taxon>
        <taxon>Bacillota</taxon>
        <taxon>Bacilli</taxon>
        <taxon>Bacillales</taxon>
        <taxon>Alicyclobacillaceae</taxon>
        <taxon>Alicyclobacillus</taxon>
    </lineage>
</organism>
<comment type="subcellular location">
    <subcellularLocation>
        <location evidence="1">Cell membrane</location>
        <topology evidence="1">Multi-pass membrane protein</topology>
    </subcellularLocation>
</comment>
<keyword evidence="6 7" id="KW-0472">Membrane</keyword>
<dbReference type="InterPro" id="IPR018076">
    <property type="entry name" value="T2SS_GspF_dom"/>
</dbReference>
<comment type="similarity">
    <text evidence="2">Belongs to the GSP F family.</text>
</comment>
<keyword evidence="3" id="KW-1003">Cell membrane</keyword>
<feature type="domain" description="Type II secretion system protein GspF" evidence="8">
    <location>
        <begin position="13"/>
        <end position="131"/>
    </location>
</feature>
<keyword evidence="10" id="KW-1185">Reference proteome</keyword>
<dbReference type="EMBL" id="BMOY01000002">
    <property type="protein sequence ID" value="GGI96124.1"/>
    <property type="molecule type" value="Genomic_DNA"/>
</dbReference>
<feature type="transmembrane region" description="Helical" evidence="7">
    <location>
        <begin position="113"/>
        <end position="138"/>
    </location>
</feature>
<accession>A0A917NET3</accession>
<evidence type="ECO:0000256" key="5">
    <source>
        <dbReference type="ARBA" id="ARBA00022989"/>
    </source>
</evidence>
<evidence type="ECO:0000256" key="7">
    <source>
        <dbReference type="SAM" id="Phobius"/>
    </source>
</evidence>
<evidence type="ECO:0000256" key="1">
    <source>
        <dbReference type="ARBA" id="ARBA00004651"/>
    </source>
</evidence>
<dbReference type="InterPro" id="IPR003004">
    <property type="entry name" value="GspF/PilC"/>
</dbReference>
<dbReference type="PANTHER" id="PTHR30012">
    <property type="entry name" value="GENERAL SECRETION PATHWAY PROTEIN"/>
    <property type="match status" value="1"/>
</dbReference>